<comment type="subcellular location">
    <subcellularLocation>
        <location evidence="1">Cell membrane</location>
        <topology evidence="1">Multi-pass membrane protein</topology>
    </subcellularLocation>
</comment>
<dbReference type="PANTHER" id="PTHR42770">
    <property type="entry name" value="AMINO ACID TRANSPORTER-RELATED"/>
    <property type="match status" value="1"/>
</dbReference>
<keyword evidence="2" id="KW-1003">Cell membrane</keyword>
<evidence type="ECO:0000256" key="2">
    <source>
        <dbReference type="ARBA" id="ARBA00022475"/>
    </source>
</evidence>
<feature type="transmembrane region" description="Helical" evidence="6">
    <location>
        <begin position="78"/>
        <end position="105"/>
    </location>
</feature>
<feature type="transmembrane region" description="Helical" evidence="6">
    <location>
        <begin position="433"/>
        <end position="456"/>
    </location>
</feature>
<proteinExistence type="predicted"/>
<feature type="transmembrane region" description="Helical" evidence="6">
    <location>
        <begin position="399"/>
        <end position="421"/>
    </location>
</feature>
<feature type="transmembrane region" description="Helical" evidence="6">
    <location>
        <begin position="362"/>
        <end position="387"/>
    </location>
</feature>
<dbReference type="InterPro" id="IPR002293">
    <property type="entry name" value="AA/rel_permease1"/>
</dbReference>
<keyword evidence="8" id="KW-1185">Reference proteome</keyword>
<protein>
    <submittedName>
        <fullName evidence="7">APC family permease</fullName>
    </submittedName>
</protein>
<evidence type="ECO:0000256" key="6">
    <source>
        <dbReference type="SAM" id="Phobius"/>
    </source>
</evidence>
<dbReference type="RefSeq" id="WP_283266978.1">
    <property type="nucleotide sequence ID" value="NZ_CP125669.1"/>
</dbReference>
<sequence>MAEENKLQKGSLGLWYVVFFVVAAASPLTGVVGALPVAFMAGNGAGVAGTFIVAGALLLIFSFGLVAMSRYVVNAGAFYSYIVQGLGVTCGLAGFNVALLAYAAMQLSCSAMFGFFTEQFVTRHLGISLPWWGYAALMQLLVIALGIAKVEIGGKVLGILMLLEIAIVLLIDLVFMTRPVSWEFSSFQPSTVLNGNFGIAMVFAICSFIGFEATAIYAEECREPKKIVAKATFTAVILITVFYALTAWVFVQYTGANNIVAEAAKDPGVYVYNVAEQLLGGWAVDLISVLLITSLFAATQAFHNSLSRYLFTISRDGLLWSKLAKTHATYKTPYIASIAQGIFMIAALVVFGLLQLDPMINIFAWASVLGSMAILVLQIGVSFAVIKYFQQHKDLPVSIWSRLIAPIISALGMLLMLYVVIGNLEMLSGSSSPVVLFLPWLLLACMLIGMITARVLKHINPQKYANVADIVTHS</sequence>
<dbReference type="PANTHER" id="PTHR42770:SF16">
    <property type="entry name" value="AMINO ACID PERMEASE"/>
    <property type="match status" value="1"/>
</dbReference>
<feature type="transmembrane region" description="Helical" evidence="6">
    <location>
        <begin position="197"/>
        <end position="219"/>
    </location>
</feature>
<dbReference type="Pfam" id="PF13520">
    <property type="entry name" value="AA_permease_2"/>
    <property type="match status" value="1"/>
</dbReference>
<evidence type="ECO:0000256" key="4">
    <source>
        <dbReference type="ARBA" id="ARBA00022989"/>
    </source>
</evidence>
<dbReference type="PIRSF" id="PIRSF006060">
    <property type="entry name" value="AA_transporter"/>
    <property type="match status" value="1"/>
</dbReference>
<gene>
    <name evidence="7" type="ORF">QLH32_15705</name>
</gene>
<feature type="transmembrane region" description="Helical" evidence="6">
    <location>
        <begin position="12"/>
        <end position="39"/>
    </location>
</feature>
<keyword evidence="3 6" id="KW-0812">Transmembrane</keyword>
<evidence type="ECO:0000256" key="3">
    <source>
        <dbReference type="ARBA" id="ARBA00022692"/>
    </source>
</evidence>
<keyword evidence="5 6" id="KW-0472">Membrane</keyword>
<evidence type="ECO:0000256" key="1">
    <source>
        <dbReference type="ARBA" id="ARBA00004651"/>
    </source>
</evidence>
<dbReference type="Gene3D" id="1.20.1740.10">
    <property type="entry name" value="Amino acid/polyamine transporter I"/>
    <property type="match status" value="1"/>
</dbReference>
<reference evidence="7 8" key="1">
    <citation type="submission" date="2023-05" db="EMBL/GenBank/DDBJ databases">
        <title>The complete genome of Acinetobacter sp. nov KCTC 92772.</title>
        <authorList>
            <person name="Zhou G."/>
        </authorList>
    </citation>
    <scope>NUCLEOTIDE SEQUENCE [LARGE SCALE GENOMIC DNA]</scope>
    <source>
        <strain evidence="7 8">KCTC 92772</strain>
    </source>
</reference>
<accession>A0ABY8S189</accession>
<name>A0ABY8S189_9GAMM</name>
<dbReference type="EMBL" id="CP125669">
    <property type="protein sequence ID" value="WHP05435.1"/>
    <property type="molecule type" value="Genomic_DNA"/>
</dbReference>
<evidence type="ECO:0000313" key="8">
    <source>
        <dbReference type="Proteomes" id="UP001229836"/>
    </source>
</evidence>
<feature type="transmembrane region" description="Helical" evidence="6">
    <location>
        <begin position="334"/>
        <end position="356"/>
    </location>
</feature>
<feature type="transmembrane region" description="Helical" evidence="6">
    <location>
        <begin position="157"/>
        <end position="177"/>
    </location>
</feature>
<dbReference type="Proteomes" id="UP001229836">
    <property type="component" value="Chromosome"/>
</dbReference>
<feature type="transmembrane region" description="Helical" evidence="6">
    <location>
        <begin position="231"/>
        <end position="251"/>
    </location>
</feature>
<organism evidence="7 8">
    <name type="scientific">Acinetobacter corruptisaponis</name>
    <dbReference type="NCBI Taxonomy" id="3045147"/>
    <lineage>
        <taxon>Bacteria</taxon>
        <taxon>Pseudomonadati</taxon>
        <taxon>Pseudomonadota</taxon>
        <taxon>Gammaproteobacteria</taxon>
        <taxon>Moraxellales</taxon>
        <taxon>Moraxellaceae</taxon>
        <taxon>Acinetobacter</taxon>
    </lineage>
</organism>
<dbReference type="InterPro" id="IPR050367">
    <property type="entry name" value="APC_superfamily"/>
</dbReference>
<keyword evidence="4 6" id="KW-1133">Transmembrane helix</keyword>
<feature type="transmembrane region" description="Helical" evidence="6">
    <location>
        <begin position="279"/>
        <end position="298"/>
    </location>
</feature>
<feature type="transmembrane region" description="Helical" evidence="6">
    <location>
        <begin position="131"/>
        <end position="150"/>
    </location>
</feature>
<feature type="transmembrane region" description="Helical" evidence="6">
    <location>
        <begin position="45"/>
        <end position="66"/>
    </location>
</feature>
<evidence type="ECO:0000313" key="7">
    <source>
        <dbReference type="EMBL" id="WHP05435.1"/>
    </source>
</evidence>
<evidence type="ECO:0000256" key="5">
    <source>
        <dbReference type="ARBA" id="ARBA00023136"/>
    </source>
</evidence>